<dbReference type="PANTHER" id="PTHR43005">
    <property type="entry name" value="BLR7065 PROTEIN"/>
    <property type="match status" value="1"/>
</dbReference>
<sequence>MTTTTPAVASIGKVAKKNVWLSRSLILPALTFGIVMTQIPFLVTIYFSLLNWNLLKPGEIGFAWFKNYISVFTTGDLVPSIIATVGITASAVILSLLFGLLFAILLDRNFRGQALARTLVITPFLIMPAAASLIWKYSMFDTSIGIINWVTTSLGLPSIAWSTDLPLATVIIVLTWQFTPFFMLILLAGLQSQSREVIEAASVDGAGALRTFQWMTLPHLRQYIEISVLLGSIMLLQVFDPVAIMTKGTGGTKTLAYLLYERAFIGLDVGQAAAYGVVTVVLTLIVATIALKTLFKVFMAGGNR</sequence>
<dbReference type="AlphaFoldDB" id="A0A6J6IQ26"/>
<keyword evidence="5 7" id="KW-1133">Transmembrane helix</keyword>
<evidence type="ECO:0000256" key="6">
    <source>
        <dbReference type="ARBA" id="ARBA00023136"/>
    </source>
</evidence>
<evidence type="ECO:0000256" key="4">
    <source>
        <dbReference type="ARBA" id="ARBA00022692"/>
    </source>
</evidence>
<dbReference type="PROSITE" id="PS50928">
    <property type="entry name" value="ABC_TM1"/>
    <property type="match status" value="1"/>
</dbReference>
<gene>
    <name evidence="9" type="ORF">UFOPK2001_00264</name>
</gene>
<reference evidence="9" key="1">
    <citation type="submission" date="2020-05" db="EMBL/GenBank/DDBJ databases">
        <authorList>
            <person name="Chiriac C."/>
            <person name="Salcher M."/>
            <person name="Ghai R."/>
            <person name="Kavagutti S V."/>
        </authorList>
    </citation>
    <scope>NUCLEOTIDE SEQUENCE</scope>
</reference>
<dbReference type="EMBL" id="CAEZVN010000013">
    <property type="protein sequence ID" value="CAB4626731.1"/>
    <property type="molecule type" value="Genomic_DNA"/>
</dbReference>
<evidence type="ECO:0000313" key="9">
    <source>
        <dbReference type="EMBL" id="CAB4626731.1"/>
    </source>
</evidence>
<dbReference type="PANTHER" id="PTHR43005:SF2">
    <property type="entry name" value="INTEGRAL MEMBRANE SUGAR TRANSPORT PROTEIN"/>
    <property type="match status" value="1"/>
</dbReference>
<dbReference type="InterPro" id="IPR000515">
    <property type="entry name" value="MetI-like"/>
</dbReference>
<dbReference type="Gene3D" id="1.10.3720.10">
    <property type="entry name" value="MetI-like"/>
    <property type="match status" value="1"/>
</dbReference>
<feature type="domain" description="ABC transmembrane type-1" evidence="8">
    <location>
        <begin position="81"/>
        <end position="290"/>
    </location>
</feature>
<accession>A0A6J6IQ26</accession>
<evidence type="ECO:0000259" key="8">
    <source>
        <dbReference type="PROSITE" id="PS50928"/>
    </source>
</evidence>
<keyword evidence="6 7" id="KW-0472">Membrane</keyword>
<evidence type="ECO:0000256" key="7">
    <source>
        <dbReference type="SAM" id="Phobius"/>
    </source>
</evidence>
<name>A0A6J6IQ26_9ZZZZ</name>
<dbReference type="SUPFAM" id="SSF161098">
    <property type="entry name" value="MetI-like"/>
    <property type="match status" value="1"/>
</dbReference>
<dbReference type="CDD" id="cd06261">
    <property type="entry name" value="TM_PBP2"/>
    <property type="match status" value="1"/>
</dbReference>
<dbReference type="GO" id="GO:0005886">
    <property type="term" value="C:plasma membrane"/>
    <property type="evidence" value="ECO:0007669"/>
    <property type="project" value="UniProtKB-SubCell"/>
</dbReference>
<protein>
    <submittedName>
        <fullName evidence="9">Unannotated protein</fullName>
    </submittedName>
</protein>
<feature type="transmembrane region" description="Helical" evidence="7">
    <location>
        <begin position="165"/>
        <end position="188"/>
    </location>
</feature>
<feature type="transmembrane region" description="Helical" evidence="7">
    <location>
        <begin position="118"/>
        <end position="135"/>
    </location>
</feature>
<evidence type="ECO:0000256" key="2">
    <source>
        <dbReference type="ARBA" id="ARBA00022448"/>
    </source>
</evidence>
<dbReference type="InterPro" id="IPR035906">
    <property type="entry name" value="MetI-like_sf"/>
</dbReference>
<keyword evidence="4 7" id="KW-0812">Transmembrane</keyword>
<keyword evidence="3" id="KW-1003">Cell membrane</keyword>
<comment type="subcellular location">
    <subcellularLocation>
        <location evidence="1">Cell membrane</location>
        <topology evidence="1">Multi-pass membrane protein</topology>
    </subcellularLocation>
</comment>
<organism evidence="9">
    <name type="scientific">freshwater metagenome</name>
    <dbReference type="NCBI Taxonomy" id="449393"/>
    <lineage>
        <taxon>unclassified sequences</taxon>
        <taxon>metagenomes</taxon>
        <taxon>ecological metagenomes</taxon>
    </lineage>
</organism>
<keyword evidence="2" id="KW-0813">Transport</keyword>
<dbReference type="GO" id="GO:0055085">
    <property type="term" value="P:transmembrane transport"/>
    <property type="evidence" value="ECO:0007669"/>
    <property type="project" value="InterPro"/>
</dbReference>
<feature type="transmembrane region" description="Helical" evidence="7">
    <location>
        <begin position="272"/>
        <end position="295"/>
    </location>
</feature>
<evidence type="ECO:0000256" key="3">
    <source>
        <dbReference type="ARBA" id="ARBA00022475"/>
    </source>
</evidence>
<dbReference type="Pfam" id="PF00528">
    <property type="entry name" value="BPD_transp_1"/>
    <property type="match status" value="1"/>
</dbReference>
<proteinExistence type="predicted"/>
<evidence type="ECO:0000256" key="5">
    <source>
        <dbReference type="ARBA" id="ARBA00022989"/>
    </source>
</evidence>
<feature type="transmembrane region" description="Helical" evidence="7">
    <location>
        <begin position="81"/>
        <end position="106"/>
    </location>
</feature>
<feature type="transmembrane region" description="Helical" evidence="7">
    <location>
        <begin position="220"/>
        <end position="239"/>
    </location>
</feature>
<evidence type="ECO:0000256" key="1">
    <source>
        <dbReference type="ARBA" id="ARBA00004651"/>
    </source>
</evidence>
<feature type="transmembrane region" description="Helical" evidence="7">
    <location>
        <begin position="25"/>
        <end position="49"/>
    </location>
</feature>